<gene>
    <name evidence="11" type="ORF">PROPJV5_1660</name>
</gene>
<dbReference type="InterPro" id="IPR036152">
    <property type="entry name" value="Asp/glu_Ase-like_sf"/>
</dbReference>
<dbReference type="SFLD" id="SFLDS00057">
    <property type="entry name" value="Glutaminase/Asparaginase"/>
    <property type="match status" value="1"/>
</dbReference>
<dbReference type="CDD" id="cd08964">
    <property type="entry name" value="L-asparaginase_II"/>
    <property type="match status" value="1"/>
</dbReference>
<dbReference type="PROSITE" id="PS00144">
    <property type="entry name" value="ASN_GLN_ASE_1"/>
    <property type="match status" value="1"/>
</dbReference>
<evidence type="ECO:0000256" key="3">
    <source>
        <dbReference type="ARBA" id="ARBA00022801"/>
    </source>
</evidence>
<comment type="similarity">
    <text evidence="1">Belongs to the asparaginase 1 family.</text>
</comment>
<sequence length="323" mass="33317">MSHVRVLGTGGTISSRSGEEYRGATASDDAALLVGEAGGRIEVCATDVLKTGSYLLTFADLRVLQRAVAEALADEDCAGVVITHGTDTMEESAFLLDLVHDSPKPVVLTGAQRTADSPAPDGPGNLNDAITVAASPAMRGCGVLICFAGEVRSARGTRKARTWSLSAFDGGTVVATVRDQQLHQVAVPRRFPPLPAPGERFDRTRVEVVPCYLGATPGVLSHVIDEGADAIVLAGTGIGNAGIGFGEQVERATRAQIPVVLSTRVASGPTVPVYGNGGGVDLVDAGAVPSGDLNAYQARILSALLVANGASADGFREQFYCYV</sequence>
<feature type="active site" evidence="8">
    <location>
        <position position="86"/>
    </location>
</feature>
<dbReference type="SUPFAM" id="SSF53774">
    <property type="entry name" value="Glutaminase/Asparaginase"/>
    <property type="match status" value="1"/>
</dbReference>
<dbReference type="GO" id="GO:0004067">
    <property type="term" value="F:asparaginase activity"/>
    <property type="evidence" value="ECO:0007669"/>
    <property type="project" value="UniProtKB-UniRule"/>
</dbReference>
<keyword evidence="12" id="KW-1185">Reference proteome</keyword>
<feature type="binding site" evidence="6">
    <location>
        <begin position="86"/>
        <end position="87"/>
    </location>
    <ligand>
        <name>substrate</name>
    </ligand>
</feature>
<dbReference type="Pfam" id="PF00710">
    <property type="entry name" value="Asparaginase"/>
    <property type="match status" value="1"/>
</dbReference>
<evidence type="ECO:0000256" key="1">
    <source>
        <dbReference type="ARBA" id="ARBA00010518"/>
    </source>
</evidence>
<dbReference type="Pfam" id="PF17763">
    <property type="entry name" value="Asparaginase_C"/>
    <property type="match status" value="1"/>
</dbReference>
<evidence type="ECO:0000256" key="7">
    <source>
        <dbReference type="PROSITE-ProRule" id="PRU10099"/>
    </source>
</evidence>
<dbReference type="RefSeq" id="WP_119715820.1">
    <property type="nucleotide sequence ID" value="NZ_OMOH01000005.1"/>
</dbReference>
<proteinExistence type="inferred from homology"/>
<dbReference type="InterPro" id="IPR020827">
    <property type="entry name" value="Asparaginase/glutaminase_AS1"/>
</dbReference>
<reference evidence="12" key="1">
    <citation type="submission" date="2018-02" db="EMBL/GenBank/DDBJ databases">
        <authorList>
            <person name="Hornung B."/>
        </authorList>
    </citation>
    <scope>NUCLEOTIDE SEQUENCE [LARGE SCALE GENOMIC DNA]</scope>
</reference>
<dbReference type="InterPro" id="IPR027473">
    <property type="entry name" value="L-asparaginase_C"/>
</dbReference>
<protein>
    <recommendedName>
        <fullName evidence="2">asparaginase</fullName>
        <ecNumber evidence="2">3.5.1.1</ecNumber>
    </recommendedName>
</protein>
<evidence type="ECO:0000313" key="11">
    <source>
        <dbReference type="EMBL" id="SPF68678.1"/>
    </source>
</evidence>
<dbReference type="InterPro" id="IPR006034">
    <property type="entry name" value="Asparaginase/glutaminase-like"/>
</dbReference>
<dbReference type="PROSITE" id="PS00917">
    <property type="entry name" value="ASN_GLN_ASE_2"/>
    <property type="match status" value="1"/>
</dbReference>
<dbReference type="InterPro" id="IPR027475">
    <property type="entry name" value="Asparaginase/glutaminase_AS2"/>
</dbReference>
<feature type="active site" evidence="7">
    <location>
        <position position="12"/>
    </location>
</feature>
<dbReference type="PANTHER" id="PTHR11707:SF28">
    <property type="entry name" value="60 KDA LYSOPHOSPHOLIPASE"/>
    <property type="match status" value="1"/>
</dbReference>
<name>A0A375I3H4_9ACTN</name>
<comment type="catalytic activity">
    <reaction evidence="4">
        <text>L-asparagine + H2O = L-aspartate + NH4(+)</text>
        <dbReference type="Rhea" id="RHEA:21016"/>
        <dbReference type="ChEBI" id="CHEBI:15377"/>
        <dbReference type="ChEBI" id="CHEBI:28938"/>
        <dbReference type="ChEBI" id="CHEBI:29991"/>
        <dbReference type="ChEBI" id="CHEBI:58048"/>
        <dbReference type="EC" id="3.5.1.1"/>
    </reaction>
</comment>
<dbReference type="PANTHER" id="PTHR11707">
    <property type="entry name" value="L-ASPARAGINASE"/>
    <property type="match status" value="1"/>
</dbReference>
<dbReference type="PROSITE" id="PS51732">
    <property type="entry name" value="ASN_GLN_ASE_3"/>
    <property type="match status" value="1"/>
</dbReference>
<organism evidence="11 12">
    <name type="scientific">Propionibacterium ruminifibrarum</name>
    <dbReference type="NCBI Taxonomy" id="1962131"/>
    <lineage>
        <taxon>Bacteria</taxon>
        <taxon>Bacillati</taxon>
        <taxon>Actinomycetota</taxon>
        <taxon>Actinomycetes</taxon>
        <taxon>Propionibacteriales</taxon>
        <taxon>Propionibacteriaceae</taxon>
        <taxon>Propionibacterium</taxon>
    </lineage>
</organism>
<dbReference type="EC" id="3.5.1.1" evidence="2"/>
<evidence type="ECO:0000256" key="5">
    <source>
        <dbReference type="PIRSR" id="PIRSR001220-1"/>
    </source>
</evidence>
<feature type="binding site" evidence="6">
    <location>
        <position position="53"/>
    </location>
    <ligand>
        <name>substrate</name>
    </ligand>
</feature>
<feature type="domain" description="Asparaginase/glutaminase C-terminal" evidence="10">
    <location>
        <begin position="205"/>
        <end position="319"/>
    </location>
</feature>
<dbReference type="InterPro" id="IPR037152">
    <property type="entry name" value="L-asparaginase_N_sf"/>
</dbReference>
<dbReference type="GO" id="GO:0006528">
    <property type="term" value="P:asparagine metabolic process"/>
    <property type="evidence" value="ECO:0007669"/>
    <property type="project" value="InterPro"/>
</dbReference>
<keyword evidence="3" id="KW-0378">Hydrolase</keyword>
<dbReference type="InterPro" id="IPR027474">
    <property type="entry name" value="L-asparaginase_N"/>
</dbReference>
<dbReference type="Gene3D" id="3.40.50.40">
    <property type="match status" value="1"/>
</dbReference>
<accession>A0A375I3H4</accession>
<dbReference type="PIRSF" id="PIRSF001220">
    <property type="entry name" value="L-ASNase_gatD"/>
    <property type="match status" value="1"/>
</dbReference>
<evidence type="ECO:0000259" key="9">
    <source>
        <dbReference type="Pfam" id="PF00710"/>
    </source>
</evidence>
<dbReference type="InterPro" id="IPR004550">
    <property type="entry name" value="AsnASE_II"/>
</dbReference>
<evidence type="ECO:0000256" key="4">
    <source>
        <dbReference type="ARBA" id="ARBA00049366"/>
    </source>
</evidence>
<dbReference type="SMART" id="SM00870">
    <property type="entry name" value="Asparaginase"/>
    <property type="match status" value="1"/>
</dbReference>
<dbReference type="InterPro" id="IPR040919">
    <property type="entry name" value="Asparaginase_C"/>
</dbReference>
<evidence type="ECO:0000256" key="6">
    <source>
        <dbReference type="PIRSR" id="PIRSR001220-2"/>
    </source>
</evidence>
<feature type="domain" description="L-asparaginase N-terminal" evidence="9">
    <location>
        <begin position="4"/>
        <end position="177"/>
    </location>
</feature>
<feature type="active site" description="O-isoaspartyl threonine intermediate" evidence="5">
    <location>
        <position position="12"/>
    </location>
</feature>
<evidence type="ECO:0000313" key="12">
    <source>
        <dbReference type="Proteomes" id="UP000265962"/>
    </source>
</evidence>
<dbReference type="Gene3D" id="3.40.50.1170">
    <property type="entry name" value="L-asparaginase, N-terminal domain"/>
    <property type="match status" value="1"/>
</dbReference>
<dbReference type="AlphaFoldDB" id="A0A375I3H4"/>
<evidence type="ECO:0000259" key="10">
    <source>
        <dbReference type="Pfam" id="PF17763"/>
    </source>
</evidence>
<dbReference type="EMBL" id="OMOH01000005">
    <property type="protein sequence ID" value="SPF68678.1"/>
    <property type="molecule type" value="Genomic_DNA"/>
</dbReference>
<dbReference type="PIRSF" id="PIRSF500176">
    <property type="entry name" value="L_ASNase"/>
    <property type="match status" value="1"/>
</dbReference>
<dbReference type="OrthoDB" id="9788068at2"/>
<dbReference type="PRINTS" id="PR00139">
    <property type="entry name" value="ASNGLNASE"/>
</dbReference>
<dbReference type="Proteomes" id="UP000265962">
    <property type="component" value="Unassembled WGS sequence"/>
</dbReference>
<evidence type="ECO:0000256" key="2">
    <source>
        <dbReference type="ARBA" id="ARBA00012920"/>
    </source>
</evidence>
<evidence type="ECO:0000256" key="8">
    <source>
        <dbReference type="PROSITE-ProRule" id="PRU10100"/>
    </source>
</evidence>